<protein>
    <submittedName>
        <fullName evidence="1">Uncharacterized protein</fullName>
    </submittedName>
</protein>
<sequence length="225" mass="25422">MNFQQSGLKENIQLSKETTELIESLAVFLRVPLTPSQLLVCVELLQKGVSYRSLIDAIIRYSGKRHRNNELDKDEQKLQIALQDIQKKMKSVIPLKKKVNESLSTLQELVDKNKLSIGCKLNGALRGRVLSLYENAKKACEVEATCVRKLLEDIEKLRKKKYELQRSNLVGRGELMQMLSQNARTAPLWIGPPDIHPPALVGAIPAPVSMSLKVSKILQIIIQFR</sequence>
<keyword evidence="2" id="KW-1185">Reference proteome</keyword>
<proteinExistence type="predicted"/>
<dbReference type="EMBL" id="UYWW01001098">
    <property type="protein sequence ID" value="VDM09929.1"/>
    <property type="molecule type" value="Genomic_DNA"/>
</dbReference>
<gene>
    <name evidence="1" type="ORF">WBA_LOCUS3315</name>
</gene>
<organism evidence="1 2">
    <name type="scientific">Wuchereria bancrofti</name>
    <dbReference type="NCBI Taxonomy" id="6293"/>
    <lineage>
        <taxon>Eukaryota</taxon>
        <taxon>Metazoa</taxon>
        <taxon>Ecdysozoa</taxon>
        <taxon>Nematoda</taxon>
        <taxon>Chromadorea</taxon>
        <taxon>Rhabditida</taxon>
        <taxon>Spirurina</taxon>
        <taxon>Spiruromorpha</taxon>
        <taxon>Filarioidea</taxon>
        <taxon>Onchocercidae</taxon>
        <taxon>Wuchereria</taxon>
    </lineage>
</organism>
<accession>A0A3P7E280</accession>
<dbReference type="OrthoDB" id="10265994at2759"/>
<name>A0A3P7E280_WUCBA</name>
<dbReference type="Proteomes" id="UP000270924">
    <property type="component" value="Unassembled WGS sequence"/>
</dbReference>
<evidence type="ECO:0000313" key="1">
    <source>
        <dbReference type="EMBL" id="VDM09929.1"/>
    </source>
</evidence>
<dbReference type="InParanoid" id="A0A3P7E280"/>
<reference evidence="1 2" key="1">
    <citation type="submission" date="2018-11" db="EMBL/GenBank/DDBJ databases">
        <authorList>
            <consortium name="Pathogen Informatics"/>
        </authorList>
    </citation>
    <scope>NUCLEOTIDE SEQUENCE [LARGE SCALE GENOMIC DNA]</scope>
</reference>
<dbReference type="AlphaFoldDB" id="A0A3P7E280"/>
<evidence type="ECO:0000313" key="2">
    <source>
        <dbReference type="Proteomes" id="UP000270924"/>
    </source>
</evidence>